<protein>
    <submittedName>
        <fullName evidence="1">Uncharacterized protein</fullName>
    </submittedName>
</protein>
<gene>
    <name evidence="1" type="ORF">HLH48_03455</name>
</gene>
<reference evidence="1 2" key="1">
    <citation type="submission" date="2020-04" db="EMBL/GenBank/DDBJ databases">
        <title>Description of novel Gluconacetobacter.</title>
        <authorList>
            <person name="Sombolestani A."/>
        </authorList>
    </citation>
    <scope>NUCLEOTIDE SEQUENCE [LARGE SCALE GENOMIC DNA]</scope>
    <source>
        <strain evidence="1 2">LMG 19747</strain>
    </source>
</reference>
<organism evidence="1 2">
    <name type="scientific">Gluconacetobacter sacchari</name>
    <dbReference type="NCBI Taxonomy" id="92759"/>
    <lineage>
        <taxon>Bacteria</taxon>
        <taxon>Pseudomonadati</taxon>
        <taxon>Pseudomonadota</taxon>
        <taxon>Alphaproteobacteria</taxon>
        <taxon>Acetobacterales</taxon>
        <taxon>Acetobacteraceae</taxon>
        <taxon>Gluconacetobacter</taxon>
    </lineage>
</organism>
<dbReference type="RefSeq" id="WP_182996116.1">
    <property type="nucleotide sequence ID" value="NZ_JABEQJ010000003.1"/>
</dbReference>
<evidence type="ECO:0000313" key="2">
    <source>
        <dbReference type="Proteomes" id="UP000589085"/>
    </source>
</evidence>
<comment type="caution">
    <text evidence="1">The sequence shown here is derived from an EMBL/GenBank/DDBJ whole genome shotgun (WGS) entry which is preliminary data.</text>
</comment>
<proteinExistence type="predicted"/>
<dbReference type="EMBL" id="JABEQJ010000003">
    <property type="protein sequence ID" value="MBB2159241.1"/>
    <property type="molecule type" value="Genomic_DNA"/>
</dbReference>
<sequence length="98" mass="10448">MTAGFSLLLSLSMRIDPVSSSCRCDPLLGVVERFLTASGLSATAFGVLAMRDPRFVHELRVGREVRRATRLRVVAWMRAAGAGDAGTGEDPPDSAWGA</sequence>
<name>A0A7W4IAE1_9PROT</name>
<accession>A0A7W4IAE1</accession>
<evidence type="ECO:0000313" key="1">
    <source>
        <dbReference type="EMBL" id="MBB2159241.1"/>
    </source>
</evidence>
<dbReference type="AlphaFoldDB" id="A0A7W4IAE1"/>
<dbReference type="Proteomes" id="UP000589085">
    <property type="component" value="Unassembled WGS sequence"/>
</dbReference>